<gene>
    <name evidence="1" type="ordered locus">RLO149_c037830</name>
</gene>
<dbReference type="STRING" id="391595.RLO149_c037830"/>
<dbReference type="SUPFAM" id="SSF48452">
    <property type="entry name" value="TPR-like"/>
    <property type="match status" value="1"/>
</dbReference>
<dbReference type="InterPro" id="IPR011990">
    <property type="entry name" value="TPR-like_helical_dom_sf"/>
</dbReference>
<dbReference type="Proteomes" id="UP000001353">
    <property type="component" value="Chromosome"/>
</dbReference>
<dbReference type="Gene3D" id="1.25.40.10">
    <property type="entry name" value="Tetratricopeptide repeat domain"/>
    <property type="match status" value="1"/>
</dbReference>
<keyword evidence="2" id="KW-1185">Reference proteome</keyword>
<dbReference type="RefSeq" id="WP_013963579.1">
    <property type="nucleotide sequence ID" value="NC_015730.1"/>
</dbReference>
<dbReference type="HOGENOM" id="CLU_1389306_0_0_5"/>
<evidence type="ECO:0000313" key="1">
    <source>
        <dbReference type="EMBL" id="AEI95696.1"/>
    </source>
</evidence>
<sequence length="224" mass="23766">MRVLALITLTAFALALMLGGAAPFGRVLMAAGAPGLAAGFFDDAEWQGAALYQAGDYDTAADRFAQASAMFNLGNAEAHRGNHAAALEAFDMAHARGHPDALANFDVVAAYFAGLGIDPEMLALFGKRKDGPTAESFVARGDARAAGTGSEVTNNNTMLGLTELESRGQLGVRRVFDDKFMRADTRWLQQLSDVPGEYLAARIALEHKRRAKLGLSPAAPEDPR</sequence>
<dbReference type="EMBL" id="CP002623">
    <property type="protein sequence ID" value="AEI95696.1"/>
    <property type="molecule type" value="Genomic_DNA"/>
</dbReference>
<dbReference type="AlphaFoldDB" id="F7ZCC3"/>
<protein>
    <recommendedName>
        <fullName evidence="3">Ca-activated chloride channel family protein</fullName>
    </recommendedName>
</protein>
<name>F7ZCC3_ROSLO</name>
<organism evidence="1 2">
    <name type="scientific">Roseobacter litoralis (strain ATCC 49566 / DSM 6996 / JCM 21268 / NBRC 15278 / OCh 149)</name>
    <dbReference type="NCBI Taxonomy" id="391595"/>
    <lineage>
        <taxon>Bacteria</taxon>
        <taxon>Pseudomonadati</taxon>
        <taxon>Pseudomonadota</taxon>
        <taxon>Alphaproteobacteria</taxon>
        <taxon>Rhodobacterales</taxon>
        <taxon>Roseobacteraceae</taxon>
        <taxon>Roseobacter</taxon>
    </lineage>
</organism>
<evidence type="ECO:0008006" key="3">
    <source>
        <dbReference type="Google" id="ProtNLM"/>
    </source>
</evidence>
<evidence type="ECO:0000313" key="2">
    <source>
        <dbReference type="Proteomes" id="UP000001353"/>
    </source>
</evidence>
<reference evidence="1 2" key="1">
    <citation type="journal article" date="2011" name="BMC Genomics">
        <title>Comparative genome analysis and genome-guided physiological analysis of Roseobacter litoralis.</title>
        <authorList>
            <person name="Kalhoefer D."/>
            <person name="Thole S."/>
            <person name="Voget S."/>
            <person name="Lehmann R."/>
            <person name="Liesegang H."/>
            <person name="Wollher A."/>
            <person name="Daniel R."/>
            <person name="Simon M."/>
            <person name="Brinkhoff T."/>
        </authorList>
    </citation>
    <scope>NUCLEOTIDE SEQUENCE [LARGE SCALE GENOMIC DNA]</scope>
    <source>
        <strain evidence="2">ATCC 49566 / DSM 6996 / JCM 21268 / NBRC 15278 / OCh 149</strain>
    </source>
</reference>
<accession>F7ZCC3</accession>
<proteinExistence type="predicted"/>
<dbReference type="eggNOG" id="COG0457">
    <property type="taxonomic scope" value="Bacteria"/>
</dbReference>
<dbReference type="KEGG" id="rli:RLO149_c037830"/>